<dbReference type="InterPro" id="IPR036875">
    <property type="entry name" value="Znf_CCHC_sf"/>
</dbReference>
<gene>
    <name evidence="4" type="primary">Zcchc3_82</name>
    <name evidence="4" type="ORF">GTO95_0004240</name>
</gene>
<sequence length="293" mass="31167">MFLFLSRYVDVVSDCTRVVDRLEVWTGRRQFAVILRPDSTSLDGFKHPPASFALASDRGYLFYVGQPKTCRRCLETGHTADTCSQVRCRNCNELGHLMKDCKKGVMCTFCGDEGHVWKNCYTRTFDRVQAMKTNYSNIIVNGEVEDAVAEATGTADEGTSLQEPGGSEGVSPAPSGGVGEDLPVASGAVADGPRGQVQGKRPVPTDPAADQSPAEGSGSEQLGSRKKKKEKKGRKGRGHQGGSGAGDNLSTDEDESKRAGTVLEMETEQGGPDGSDVDTPTGTSYQLSECSGG</sequence>
<dbReference type="GO" id="GO:0003723">
    <property type="term" value="F:RNA binding"/>
    <property type="evidence" value="ECO:0007669"/>
    <property type="project" value="InterPro"/>
</dbReference>
<keyword evidence="1" id="KW-0479">Metal-binding</keyword>
<evidence type="ECO:0000313" key="4">
    <source>
        <dbReference type="EMBL" id="MBN3319028.1"/>
    </source>
</evidence>
<dbReference type="PANTHER" id="PTHR22639">
    <property type="entry name" value="GAG-RELATED PROTEIN"/>
    <property type="match status" value="1"/>
</dbReference>
<feature type="non-terminal residue" evidence="4">
    <location>
        <position position="293"/>
    </location>
</feature>
<keyword evidence="1" id="KW-0862">Zinc</keyword>
<dbReference type="InterPro" id="IPR057811">
    <property type="entry name" value="RBD_ZCCHC3_2nd"/>
</dbReference>
<feature type="domain" description="CCHC-type" evidence="3">
    <location>
        <begin position="107"/>
        <end position="120"/>
    </location>
</feature>
<dbReference type="Pfam" id="PF00098">
    <property type="entry name" value="zf-CCHC"/>
    <property type="match status" value="1"/>
</dbReference>
<dbReference type="PROSITE" id="PS50158">
    <property type="entry name" value="ZF_CCHC"/>
    <property type="match status" value="2"/>
</dbReference>
<feature type="compositionally biased region" description="Basic residues" evidence="2">
    <location>
        <begin position="224"/>
        <end position="238"/>
    </location>
</feature>
<dbReference type="GO" id="GO:0002218">
    <property type="term" value="P:activation of innate immune response"/>
    <property type="evidence" value="ECO:0007669"/>
    <property type="project" value="InterPro"/>
</dbReference>
<dbReference type="SMART" id="SM00343">
    <property type="entry name" value="ZnF_C2HC"/>
    <property type="match status" value="3"/>
</dbReference>
<keyword evidence="5" id="KW-1185">Reference proteome</keyword>
<feature type="domain" description="CCHC-type" evidence="3">
    <location>
        <begin position="87"/>
        <end position="103"/>
    </location>
</feature>
<name>A0A8J7TCQ5_ATRSP</name>
<feature type="region of interest" description="Disordered" evidence="2">
    <location>
        <begin position="150"/>
        <end position="293"/>
    </location>
</feature>
<evidence type="ECO:0000313" key="5">
    <source>
        <dbReference type="Proteomes" id="UP000736164"/>
    </source>
</evidence>
<accession>A0A8J7TCQ5</accession>
<proteinExistence type="predicted"/>
<dbReference type="EMBL" id="JAAWVO010043057">
    <property type="protein sequence ID" value="MBN3319028.1"/>
    <property type="molecule type" value="Genomic_DNA"/>
</dbReference>
<dbReference type="InterPro" id="IPR042509">
    <property type="entry name" value="ZCCHC3"/>
</dbReference>
<dbReference type="Pfam" id="PF23058">
    <property type="entry name" value="RBD_ZCCHC3_2nd"/>
    <property type="match status" value="1"/>
</dbReference>
<evidence type="ECO:0000259" key="3">
    <source>
        <dbReference type="PROSITE" id="PS50158"/>
    </source>
</evidence>
<dbReference type="Gene3D" id="4.10.60.10">
    <property type="entry name" value="Zinc finger, CCHC-type"/>
    <property type="match status" value="1"/>
</dbReference>
<evidence type="ECO:0000256" key="1">
    <source>
        <dbReference type="PROSITE-ProRule" id="PRU00047"/>
    </source>
</evidence>
<dbReference type="PANTHER" id="PTHR22639:SF3">
    <property type="entry name" value="ZINC FINGER CCHC DOMAIN-CONTAINING PROTEIN 3"/>
    <property type="match status" value="1"/>
</dbReference>
<comment type="caution">
    <text evidence="4">The sequence shown here is derived from an EMBL/GenBank/DDBJ whole genome shotgun (WGS) entry which is preliminary data.</text>
</comment>
<feature type="non-terminal residue" evidence="4">
    <location>
        <position position="1"/>
    </location>
</feature>
<reference evidence="4" key="1">
    <citation type="journal article" date="2021" name="Cell">
        <title>Tracing the genetic footprints of vertebrate landing in non-teleost ray-finned fishes.</title>
        <authorList>
            <person name="Bi X."/>
            <person name="Wang K."/>
            <person name="Yang L."/>
            <person name="Pan H."/>
            <person name="Jiang H."/>
            <person name="Wei Q."/>
            <person name="Fang M."/>
            <person name="Yu H."/>
            <person name="Zhu C."/>
            <person name="Cai Y."/>
            <person name="He Y."/>
            <person name="Gan X."/>
            <person name="Zeng H."/>
            <person name="Yu D."/>
            <person name="Zhu Y."/>
            <person name="Jiang H."/>
            <person name="Qiu Q."/>
            <person name="Yang H."/>
            <person name="Zhang Y.E."/>
            <person name="Wang W."/>
            <person name="Zhu M."/>
            <person name="He S."/>
            <person name="Zhang G."/>
        </authorList>
    </citation>
    <scope>NUCLEOTIDE SEQUENCE</scope>
    <source>
        <strain evidence="4">Allg_001</strain>
    </source>
</reference>
<dbReference type="GO" id="GO:0003690">
    <property type="term" value="F:double-stranded DNA binding"/>
    <property type="evidence" value="ECO:0007669"/>
    <property type="project" value="InterPro"/>
</dbReference>
<organism evidence="4 5">
    <name type="scientific">Atractosteus spatula</name>
    <name type="common">Alligator gar</name>
    <name type="synonym">Lepisosteus spatula</name>
    <dbReference type="NCBI Taxonomy" id="7917"/>
    <lineage>
        <taxon>Eukaryota</taxon>
        <taxon>Metazoa</taxon>
        <taxon>Chordata</taxon>
        <taxon>Craniata</taxon>
        <taxon>Vertebrata</taxon>
        <taxon>Euteleostomi</taxon>
        <taxon>Actinopterygii</taxon>
        <taxon>Neopterygii</taxon>
        <taxon>Holostei</taxon>
        <taxon>Semionotiformes</taxon>
        <taxon>Lepisosteidae</taxon>
        <taxon>Atractosteus</taxon>
    </lineage>
</organism>
<dbReference type="Proteomes" id="UP000736164">
    <property type="component" value="Unassembled WGS sequence"/>
</dbReference>
<dbReference type="SUPFAM" id="SSF57756">
    <property type="entry name" value="Retrovirus zinc finger-like domains"/>
    <property type="match status" value="1"/>
</dbReference>
<dbReference type="GO" id="GO:0008270">
    <property type="term" value="F:zinc ion binding"/>
    <property type="evidence" value="ECO:0007669"/>
    <property type="project" value="UniProtKB-KW"/>
</dbReference>
<protein>
    <submittedName>
        <fullName evidence="4">ZCHC3 protein</fullName>
    </submittedName>
</protein>
<feature type="compositionally biased region" description="Polar residues" evidence="2">
    <location>
        <begin position="278"/>
        <end position="293"/>
    </location>
</feature>
<dbReference type="AlphaFoldDB" id="A0A8J7TCQ5"/>
<dbReference type="InterPro" id="IPR001878">
    <property type="entry name" value="Znf_CCHC"/>
</dbReference>
<evidence type="ECO:0000256" key="2">
    <source>
        <dbReference type="SAM" id="MobiDB-lite"/>
    </source>
</evidence>
<keyword evidence="1" id="KW-0863">Zinc-finger</keyword>